<dbReference type="EMBL" id="VJVW01000006">
    <property type="protein sequence ID" value="MUP43719.1"/>
    <property type="molecule type" value="Genomic_DNA"/>
</dbReference>
<dbReference type="AlphaFoldDB" id="A0A7K1LSB9"/>
<dbReference type="RefSeq" id="WP_156277676.1">
    <property type="nucleotide sequence ID" value="NZ_BAABGI010000001.1"/>
</dbReference>
<keyword evidence="2" id="KW-1185">Reference proteome</keyword>
<comment type="caution">
    <text evidence="1">The sequence shown here is derived from an EMBL/GenBank/DDBJ whole genome shotgun (WGS) entry which is preliminary data.</text>
</comment>
<protein>
    <submittedName>
        <fullName evidence="1">Transporter</fullName>
    </submittedName>
</protein>
<accession>A0A7K1LSB9</accession>
<gene>
    <name evidence="1" type="ORF">FLP08_14145</name>
</gene>
<evidence type="ECO:0000313" key="1">
    <source>
        <dbReference type="EMBL" id="MUP43719.1"/>
    </source>
</evidence>
<dbReference type="OrthoDB" id="9809066at2"/>
<proteinExistence type="predicted"/>
<dbReference type="Proteomes" id="UP000460416">
    <property type="component" value="Unassembled WGS sequence"/>
</dbReference>
<sequence>MKDLLLRWSRTLVVFILIISLPALSNAQEEDGGAPSAEELAKKLQNPVASLISVPFQGNFDFGIGPDDGSRYTLNIQPVVPISISENWNLIGRVILPITTQNDVFGNSGRQTGLGDMVASAFFSPKEPTSGGLIWGAGPVFLVPTATDDLGTKKFGIGPTGVVLKQIGDVTIGALANHIWSVAGDDDMPDVNSTFVQPFIAKNFAGGYAIALNTELTQSWDYDATNGTVNLIGSKVISIGSQLAQVAVGPRIPYGNANTAEWGFRAMLVLLFPK</sequence>
<reference evidence="1 2" key="1">
    <citation type="submission" date="2019-07" db="EMBL/GenBank/DDBJ databases">
        <title>Gramella aestuarii sp. nov., isolated from a tidal flat, and emended description of Gramella echinicola.</title>
        <authorList>
            <person name="Liu L."/>
        </authorList>
    </citation>
    <scope>NUCLEOTIDE SEQUENCE [LARGE SCALE GENOMIC DNA]</scope>
    <source>
        <strain evidence="1 2">BS12</strain>
    </source>
</reference>
<evidence type="ECO:0000313" key="2">
    <source>
        <dbReference type="Proteomes" id="UP000460416"/>
    </source>
</evidence>
<organism evidence="1 2">
    <name type="scientific">Christiangramia aestuarii</name>
    <dbReference type="NCBI Taxonomy" id="1028746"/>
    <lineage>
        <taxon>Bacteria</taxon>
        <taxon>Pseudomonadati</taxon>
        <taxon>Bacteroidota</taxon>
        <taxon>Flavobacteriia</taxon>
        <taxon>Flavobacteriales</taxon>
        <taxon>Flavobacteriaceae</taxon>
        <taxon>Christiangramia</taxon>
    </lineage>
</organism>
<name>A0A7K1LSB9_9FLAO</name>